<evidence type="ECO:0000256" key="2">
    <source>
        <dbReference type="ARBA" id="ARBA00023125"/>
    </source>
</evidence>
<evidence type="ECO:0000259" key="5">
    <source>
        <dbReference type="PROSITE" id="PS50987"/>
    </source>
</evidence>
<dbReference type="SMART" id="SM00418">
    <property type="entry name" value="HTH_ARSR"/>
    <property type="match status" value="1"/>
</dbReference>
<dbReference type="InterPro" id="IPR036388">
    <property type="entry name" value="WH-like_DNA-bd_sf"/>
</dbReference>
<evidence type="ECO:0000313" key="6">
    <source>
        <dbReference type="EMBL" id="HFK95741.1"/>
    </source>
</evidence>
<dbReference type="InterPro" id="IPR036390">
    <property type="entry name" value="WH_DNA-bd_sf"/>
</dbReference>
<dbReference type="Pfam" id="PF01022">
    <property type="entry name" value="HTH_5"/>
    <property type="match status" value="1"/>
</dbReference>
<keyword evidence="2" id="KW-0238">DNA-binding</keyword>
<feature type="region of interest" description="Disordered" evidence="4">
    <location>
        <begin position="164"/>
        <end position="198"/>
    </location>
</feature>
<dbReference type="NCBIfam" id="NF033788">
    <property type="entry name" value="HTH_metalloreg"/>
    <property type="match status" value="1"/>
</dbReference>
<dbReference type="PRINTS" id="PR00778">
    <property type="entry name" value="HTHARSR"/>
</dbReference>
<evidence type="ECO:0000256" key="3">
    <source>
        <dbReference type="ARBA" id="ARBA00023163"/>
    </source>
</evidence>
<comment type="caution">
    <text evidence="6">The sequence shown here is derived from an EMBL/GenBank/DDBJ whole genome shotgun (WGS) entry which is preliminary data.</text>
</comment>
<dbReference type="InterPro" id="IPR051011">
    <property type="entry name" value="Metal_resp_trans_reg"/>
</dbReference>
<dbReference type="PANTHER" id="PTHR43132:SF2">
    <property type="entry name" value="ARSENICAL RESISTANCE OPERON REPRESSOR ARSR-RELATED"/>
    <property type="match status" value="1"/>
</dbReference>
<feature type="domain" description="HTH arsR-type" evidence="5">
    <location>
        <begin position="73"/>
        <end position="167"/>
    </location>
</feature>
<accession>A0A832A0T3</accession>
<dbReference type="PANTHER" id="PTHR43132">
    <property type="entry name" value="ARSENICAL RESISTANCE OPERON REPRESSOR ARSR-RELATED"/>
    <property type="match status" value="1"/>
</dbReference>
<dbReference type="SUPFAM" id="SSF46785">
    <property type="entry name" value="Winged helix' DNA-binding domain"/>
    <property type="match status" value="1"/>
</dbReference>
<proteinExistence type="predicted"/>
<gene>
    <name evidence="6" type="ORF">ENS06_00270</name>
</gene>
<dbReference type="GO" id="GO:0003700">
    <property type="term" value="F:DNA-binding transcription factor activity"/>
    <property type="evidence" value="ECO:0007669"/>
    <property type="project" value="InterPro"/>
</dbReference>
<dbReference type="InterPro" id="IPR001845">
    <property type="entry name" value="HTH_ArsR_DNA-bd_dom"/>
</dbReference>
<dbReference type="EMBL" id="DSTK01000004">
    <property type="protein sequence ID" value="HFK95741.1"/>
    <property type="molecule type" value="Genomic_DNA"/>
</dbReference>
<dbReference type="GO" id="GO:0003677">
    <property type="term" value="F:DNA binding"/>
    <property type="evidence" value="ECO:0007669"/>
    <property type="project" value="UniProtKB-KW"/>
</dbReference>
<keyword evidence="1" id="KW-0805">Transcription regulation</keyword>
<dbReference type="InterPro" id="IPR011991">
    <property type="entry name" value="ArsR-like_HTH"/>
</dbReference>
<dbReference type="CDD" id="cd00090">
    <property type="entry name" value="HTH_ARSR"/>
    <property type="match status" value="1"/>
</dbReference>
<sequence>MPKRSVRAWPGKPSPRHDPTGYPGRWPPAFSEGRAPRPSRSGNKKSLTSFIYQDISISGYDEILRRRGVPGPYRHERLEKAADILRVVAHPVRLGILQVLEDGEKNVTEICQALGAAQAYTSQQLNLLKARGVLASRKDGSQVFYRIAFPAVLKIIQCVCAQEEGSEPSTGAPVDEKDRHSPQDKEDPSHGRRSTEQP</sequence>
<reference evidence="6" key="1">
    <citation type="journal article" date="2020" name="mSystems">
        <title>Genome- and Community-Level Interaction Insights into Carbon Utilization and Element Cycling Functions of Hydrothermarchaeota in Hydrothermal Sediment.</title>
        <authorList>
            <person name="Zhou Z."/>
            <person name="Liu Y."/>
            <person name="Xu W."/>
            <person name="Pan J."/>
            <person name="Luo Z.H."/>
            <person name="Li M."/>
        </authorList>
    </citation>
    <scope>NUCLEOTIDE SEQUENCE [LARGE SCALE GENOMIC DNA]</scope>
    <source>
        <strain evidence="6">SpSt-456</strain>
    </source>
</reference>
<dbReference type="PROSITE" id="PS50987">
    <property type="entry name" value="HTH_ARSR_2"/>
    <property type="match status" value="1"/>
</dbReference>
<name>A0A832A0T3_9BACT</name>
<evidence type="ECO:0000256" key="4">
    <source>
        <dbReference type="SAM" id="MobiDB-lite"/>
    </source>
</evidence>
<feature type="compositionally biased region" description="Basic and acidic residues" evidence="4">
    <location>
        <begin position="174"/>
        <end position="198"/>
    </location>
</feature>
<organism evidence="6">
    <name type="scientific">Desulfacinum infernum</name>
    <dbReference type="NCBI Taxonomy" id="35837"/>
    <lineage>
        <taxon>Bacteria</taxon>
        <taxon>Pseudomonadati</taxon>
        <taxon>Thermodesulfobacteriota</taxon>
        <taxon>Syntrophobacteria</taxon>
        <taxon>Syntrophobacterales</taxon>
        <taxon>Syntrophobacteraceae</taxon>
        <taxon>Desulfacinum</taxon>
    </lineage>
</organism>
<keyword evidence="3" id="KW-0804">Transcription</keyword>
<dbReference type="Gene3D" id="1.10.10.10">
    <property type="entry name" value="Winged helix-like DNA-binding domain superfamily/Winged helix DNA-binding domain"/>
    <property type="match status" value="1"/>
</dbReference>
<protein>
    <submittedName>
        <fullName evidence="6">ArsR family transcriptional regulator</fullName>
    </submittedName>
</protein>
<dbReference type="AlphaFoldDB" id="A0A832A0T3"/>
<evidence type="ECO:0000256" key="1">
    <source>
        <dbReference type="ARBA" id="ARBA00023015"/>
    </source>
</evidence>
<feature type="region of interest" description="Disordered" evidence="4">
    <location>
        <begin position="1"/>
        <end position="45"/>
    </location>
</feature>